<sequence>MERSRLGLLVSMLEDLEELGLDVLDADDTPFRLQVLSGSGSGFSPKANGSRLVARPSASNTTPFVHGATWRVLDKGRTLEQHPPEELSPRRR</sequence>
<keyword evidence="3" id="KW-1185">Reference proteome</keyword>
<feature type="region of interest" description="Disordered" evidence="1">
    <location>
        <begin position="39"/>
        <end position="60"/>
    </location>
</feature>
<comment type="caution">
    <text evidence="2">The sequence shown here is derived from an EMBL/GenBank/DDBJ whole genome shotgun (WGS) entry which is preliminary data.</text>
</comment>
<organism evidence="2 3">
    <name type="scientific">Eleusine coracana subsp. coracana</name>
    <dbReference type="NCBI Taxonomy" id="191504"/>
    <lineage>
        <taxon>Eukaryota</taxon>
        <taxon>Viridiplantae</taxon>
        <taxon>Streptophyta</taxon>
        <taxon>Embryophyta</taxon>
        <taxon>Tracheophyta</taxon>
        <taxon>Spermatophyta</taxon>
        <taxon>Magnoliopsida</taxon>
        <taxon>Liliopsida</taxon>
        <taxon>Poales</taxon>
        <taxon>Poaceae</taxon>
        <taxon>PACMAD clade</taxon>
        <taxon>Chloridoideae</taxon>
        <taxon>Cynodonteae</taxon>
        <taxon>Eleusininae</taxon>
        <taxon>Eleusine</taxon>
    </lineage>
</organism>
<protein>
    <submittedName>
        <fullName evidence="2">Uncharacterized protein</fullName>
    </submittedName>
</protein>
<dbReference type="Proteomes" id="UP001054889">
    <property type="component" value="Unassembled WGS sequence"/>
</dbReference>
<reference evidence="2" key="2">
    <citation type="submission" date="2021-12" db="EMBL/GenBank/DDBJ databases">
        <title>Resequencing data analysis of finger millet.</title>
        <authorList>
            <person name="Hatakeyama M."/>
            <person name="Aluri S."/>
            <person name="Balachadran M.T."/>
            <person name="Sivarajan S.R."/>
            <person name="Poveda L."/>
            <person name="Shimizu-Inatsugi R."/>
            <person name="Schlapbach R."/>
            <person name="Sreeman S.M."/>
            <person name="Shimizu K.K."/>
        </authorList>
    </citation>
    <scope>NUCLEOTIDE SEQUENCE</scope>
</reference>
<dbReference type="EMBL" id="BQKI01000082">
    <property type="protein sequence ID" value="GJN30687.1"/>
    <property type="molecule type" value="Genomic_DNA"/>
</dbReference>
<proteinExistence type="predicted"/>
<dbReference type="AlphaFoldDB" id="A0AAV5F743"/>
<evidence type="ECO:0000256" key="1">
    <source>
        <dbReference type="SAM" id="MobiDB-lite"/>
    </source>
</evidence>
<evidence type="ECO:0000313" key="3">
    <source>
        <dbReference type="Proteomes" id="UP001054889"/>
    </source>
</evidence>
<evidence type="ECO:0000313" key="2">
    <source>
        <dbReference type="EMBL" id="GJN30687.1"/>
    </source>
</evidence>
<accession>A0AAV5F743</accession>
<gene>
    <name evidence="2" type="primary">gb19015</name>
    <name evidence="2" type="ORF">PR202_gb19015</name>
</gene>
<name>A0AAV5F743_ELECO</name>
<reference evidence="2" key="1">
    <citation type="journal article" date="2018" name="DNA Res.">
        <title>Multiple hybrid de novo genome assembly of finger millet, an orphan allotetraploid crop.</title>
        <authorList>
            <person name="Hatakeyama M."/>
            <person name="Aluri S."/>
            <person name="Balachadran M.T."/>
            <person name="Sivarajan S.R."/>
            <person name="Patrignani A."/>
            <person name="Gruter S."/>
            <person name="Poveda L."/>
            <person name="Shimizu-Inatsugi R."/>
            <person name="Baeten J."/>
            <person name="Francoijs K.J."/>
            <person name="Nataraja K.N."/>
            <person name="Reddy Y.A.N."/>
            <person name="Phadnis S."/>
            <person name="Ravikumar R.L."/>
            <person name="Schlapbach R."/>
            <person name="Sreeman S.M."/>
            <person name="Shimizu K.K."/>
        </authorList>
    </citation>
    <scope>NUCLEOTIDE SEQUENCE</scope>
</reference>